<dbReference type="InterPro" id="IPR042214">
    <property type="entry name" value="TruD_catalytic"/>
</dbReference>
<feature type="domain" description="TRUD" evidence="5">
    <location>
        <begin position="159"/>
        <end position="306"/>
    </location>
</feature>
<comment type="function">
    <text evidence="4">Responsible for synthesis of pseudouridine from uracil-13 in transfer RNAs.</text>
</comment>
<evidence type="ECO:0000256" key="2">
    <source>
        <dbReference type="ARBA" id="ARBA00022694"/>
    </source>
</evidence>
<dbReference type="InterPro" id="IPR043165">
    <property type="entry name" value="TruD_insert_sf"/>
</dbReference>
<gene>
    <name evidence="4" type="primary">truD</name>
    <name evidence="6" type="ORF">OQ287_11550</name>
</gene>
<dbReference type="Proteomes" id="UP001165678">
    <property type="component" value="Unassembled WGS sequence"/>
</dbReference>
<protein>
    <recommendedName>
        <fullName evidence="4">tRNA pseudouridine synthase D</fullName>
        <ecNumber evidence="4">5.4.99.27</ecNumber>
    </recommendedName>
    <alternativeName>
        <fullName evidence="4">tRNA pseudouridine(13) synthase</fullName>
    </alternativeName>
    <alternativeName>
        <fullName evidence="4">tRNA pseudouridylate synthase D</fullName>
    </alternativeName>
    <alternativeName>
        <fullName evidence="4">tRNA-uridine isomerase D</fullName>
    </alternativeName>
</protein>
<dbReference type="Gene3D" id="3.30.2350.20">
    <property type="entry name" value="TruD, catalytic domain"/>
    <property type="match status" value="1"/>
</dbReference>
<evidence type="ECO:0000256" key="3">
    <source>
        <dbReference type="ARBA" id="ARBA00023235"/>
    </source>
</evidence>
<dbReference type="PANTHER" id="PTHR47811:SF1">
    <property type="entry name" value="TRNA PSEUDOURIDINE SYNTHASE D"/>
    <property type="match status" value="1"/>
</dbReference>
<dbReference type="EC" id="5.4.99.27" evidence="4"/>
<dbReference type="InterPro" id="IPR050170">
    <property type="entry name" value="TruD_pseudoU_synthase"/>
</dbReference>
<dbReference type="InterPro" id="IPR020103">
    <property type="entry name" value="PsdUridine_synth_cat_dom_sf"/>
</dbReference>
<evidence type="ECO:0000256" key="1">
    <source>
        <dbReference type="ARBA" id="ARBA00007953"/>
    </source>
</evidence>
<accession>A0AA41ZME1</accession>
<reference evidence="6" key="1">
    <citation type="submission" date="2022-11" db="EMBL/GenBank/DDBJ databases">
        <title>Larsenimonas rhizosphaerae sp. nov., isolated from a tidal mudflat.</title>
        <authorList>
            <person name="Lee S.D."/>
            <person name="Kim I.S."/>
        </authorList>
    </citation>
    <scope>NUCLEOTIDE SEQUENCE</scope>
    <source>
        <strain evidence="6">GH2-1</strain>
    </source>
</reference>
<keyword evidence="7" id="KW-1185">Reference proteome</keyword>
<dbReference type="PROSITE" id="PS50984">
    <property type="entry name" value="TRUD"/>
    <property type="match status" value="1"/>
</dbReference>
<keyword evidence="2 4" id="KW-0819">tRNA processing</keyword>
<dbReference type="GO" id="GO:0031119">
    <property type="term" value="P:tRNA pseudouridine synthesis"/>
    <property type="evidence" value="ECO:0007669"/>
    <property type="project" value="UniProtKB-UniRule"/>
</dbReference>
<keyword evidence="3 4" id="KW-0413">Isomerase</keyword>
<dbReference type="PANTHER" id="PTHR47811">
    <property type="entry name" value="TRNA PSEUDOURIDINE SYNTHASE D"/>
    <property type="match status" value="1"/>
</dbReference>
<comment type="similarity">
    <text evidence="1 4">Belongs to the pseudouridine synthase TruD family.</text>
</comment>
<dbReference type="Gene3D" id="3.30.2340.10">
    <property type="entry name" value="TruD, insertion domain"/>
    <property type="match status" value="1"/>
</dbReference>
<dbReference type="Pfam" id="PF01142">
    <property type="entry name" value="TruD"/>
    <property type="match status" value="2"/>
</dbReference>
<feature type="active site" description="Nucleophile" evidence="4">
    <location>
        <position position="81"/>
    </location>
</feature>
<dbReference type="HAMAP" id="MF_01082">
    <property type="entry name" value="TruD"/>
    <property type="match status" value="1"/>
</dbReference>
<evidence type="ECO:0000259" key="5">
    <source>
        <dbReference type="PROSITE" id="PS50984"/>
    </source>
</evidence>
<comment type="caution">
    <text evidence="6">The sequence shown here is derived from an EMBL/GenBank/DDBJ whole genome shotgun (WGS) entry which is preliminary data.</text>
</comment>
<dbReference type="SUPFAM" id="SSF55120">
    <property type="entry name" value="Pseudouridine synthase"/>
    <property type="match status" value="1"/>
</dbReference>
<dbReference type="InterPro" id="IPR001656">
    <property type="entry name" value="PsdUridine_synth_TruD"/>
</dbReference>
<comment type="catalytic activity">
    <reaction evidence="4">
        <text>uridine(13) in tRNA = pseudouridine(13) in tRNA</text>
        <dbReference type="Rhea" id="RHEA:42540"/>
        <dbReference type="Rhea" id="RHEA-COMP:10105"/>
        <dbReference type="Rhea" id="RHEA-COMP:10106"/>
        <dbReference type="ChEBI" id="CHEBI:65314"/>
        <dbReference type="ChEBI" id="CHEBI:65315"/>
        <dbReference type="EC" id="5.4.99.27"/>
    </reaction>
</comment>
<proteinExistence type="inferred from homology"/>
<name>A0AA41ZME1_9GAMM</name>
<dbReference type="GO" id="GO:0005829">
    <property type="term" value="C:cytosol"/>
    <property type="evidence" value="ECO:0007669"/>
    <property type="project" value="TreeGrafter"/>
</dbReference>
<dbReference type="GO" id="GO:0160150">
    <property type="term" value="F:tRNA pseudouridine(13) synthase activity"/>
    <property type="evidence" value="ECO:0007669"/>
    <property type="project" value="UniProtKB-EC"/>
</dbReference>
<evidence type="ECO:0000256" key="4">
    <source>
        <dbReference type="HAMAP-Rule" id="MF_01082"/>
    </source>
</evidence>
<dbReference type="RefSeq" id="WP_265896519.1">
    <property type="nucleotide sequence ID" value="NZ_JAPIVE010000003.1"/>
</dbReference>
<dbReference type="GO" id="GO:0003723">
    <property type="term" value="F:RNA binding"/>
    <property type="evidence" value="ECO:0007669"/>
    <property type="project" value="InterPro"/>
</dbReference>
<evidence type="ECO:0000313" key="6">
    <source>
        <dbReference type="EMBL" id="MCX2524876.1"/>
    </source>
</evidence>
<sequence>MSGILPEWPRSFGLPVGPARYRQHPDHFQVEEQLGFEPEGDGEHWWLFIEKANLGTLEMARRLGQLLDVELKDIGYSGLKDRMALTRQWFSIWLPGRPLPTDPATLVESAGGRLLNAGRHRRKLKRGAHRANRFYLRLEGECVMTDAFDARWEQLLDDGVPNYFGPQRFGVGGENLRRARQVMDRGWRRRDDRQGMLLSSARSFLFNEVLAERIDLGCWNQALEGDVFMLEGSHSHFASDGLDERLRQRVATLDIHPTGPLYGTGRSGTSQTAETLERDVLHRHESLAGGIERARAEAGRRALRVRVEAGRLLRDETGTWLGMTLPRGAFATAVLRELIDHPTL</sequence>
<evidence type="ECO:0000313" key="7">
    <source>
        <dbReference type="Proteomes" id="UP001165678"/>
    </source>
</evidence>
<organism evidence="6 7">
    <name type="scientific">Larsenimonas rhizosphaerae</name>
    <dbReference type="NCBI Taxonomy" id="2944682"/>
    <lineage>
        <taxon>Bacteria</taxon>
        <taxon>Pseudomonadati</taxon>
        <taxon>Pseudomonadota</taxon>
        <taxon>Gammaproteobacteria</taxon>
        <taxon>Oceanospirillales</taxon>
        <taxon>Halomonadaceae</taxon>
        <taxon>Larsenimonas</taxon>
    </lineage>
</organism>
<dbReference type="InterPro" id="IPR011760">
    <property type="entry name" value="PsdUridine_synth_TruD_insert"/>
</dbReference>
<dbReference type="InterPro" id="IPR020119">
    <property type="entry name" value="PsdUridine_synth_TruD_CS"/>
</dbReference>
<dbReference type="PROSITE" id="PS01268">
    <property type="entry name" value="UPF0024"/>
    <property type="match status" value="1"/>
</dbReference>
<dbReference type="EMBL" id="JAPIVE010000003">
    <property type="protein sequence ID" value="MCX2524876.1"/>
    <property type="molecule type" value="Genomic_DNA"/>
</dbReference>
<dbReference type="AlphaFoldDB" id="A0AA41ZME1"/>